<dbReference type="NCBIfam" id="NF009750">
    <property type="entry name" value="PRK13260.1"/>
    <property type="match status" value="1"/>
</dbReference>
<name>A0A5B9EFT9_9BACT</name>
<dbReference type="GO" id="GO:0047559">
    <property type="term" value="F:3-dehydro-L-gulonate 2-dehydrogenase activity"/>
    <property type="evidence" value="ECO:0007669"/>
    <property type="project" value="UniProtKB-EC"/>
</dbReference>
<dbReference type="RefSeq" id="WP_147648504.1">
    <property type="nucleotide sequence ID" value="NZ_CP042806.1"/>
</dbReference>
<dbReference type="Gene3D" id="1.10.1530.10">
    <property type="match status" value="1"/>
</dbReference>
<evidence type="ECO:0000313" key="3">
    <source>
        <dbReference type="Proteomes" id="UP000321820"/>
    </source>
</evidence>
<dbReference type="OrthoDB" id="9769447at2"/>
<protein>
    <submittedName>
        <fullName evidence="2">3-dehydro-L-gulonate 2-dehydrogenase</fullName>
        <ecNumber evidence="2">1.1.1.130</ecNumber>
    </submittedName>
</protein>
<organism evidence="2 3">
    <name type="scientific">Terriglobus albidus</name>
    <dbReference type="NCBI Taxonomy" id="1592106"/>
    <lineage>
        <taxon>Bacteria</taxon>
        <taxon>Pseudomonadati</taxon>
        <taxon>Acidobacteriota</taxon>
        <taxon>Terriglobia</taxon>
        <taxon>Terriglobales</taxon>
        <taxon>Acidobacteriaceae</taxon>
        <taxon>Terriglobus</taxon>
    </lineage>
</organism>
<dbReference type="Proteomes" id="UP000321820">
    <property type="component" value="Chromosome"/>
</dbReference>
<accession>A0A5B9EFT9</accession>
<dbReference type="AlphaFoldDB" id="A0A5B9EFT9"/>
<dbReference type="Pfam" id="PF02615">
    <property type="entry name" value="Ldh_2"/>
    <property type="match status" value="1"/>
</dbReference>
<gene>
    <name evidence="2" type="ORF">FTW19_15705</name>
</gene>
<keyword evidence="3" id="KW-1185">Reference proteome</keyword>
<reference evidence="2 3" key="1">
    <citation type="submission" date="2019-08" db="EMBL/GenBank/DDBJ databases">
        <title>Complete genome sequence of Terriglobus albidus strain ORNL.</title>
        <authorList>
            <person name="Podar M."/>
        </authorList>
    </citation>
    <scope>NUCLEOTIDE SEQUENCE [LARGE SCALE GENOMIC DNA]</scope>
    <source>
        <strain evidence="2 3">ORNL</strain>
    </source>
</reference>
<dbReference type="EMBL" id="CP042806">
    <property type="protein sequence ID" value="QEE29311.1"/>
    <property type="molecule type" value="Genomic_DNA"/>
</dbReference>
<dbReference type="PANTHER" id="PTHR11091">
    <property type="entry name" value="OXIDOREDUCTASE-RELATED"/>
    <property type="match status" value="1"/>
</dbReference>
<dbReference type="InterPro" id="IPR036111">
    <property type="entry name" value="Mal/L-sulfo/L-lacto_DH-like_sf"/>
</dbReference>
<dbReference type="EC" id="1.1.1.130" evidence="2"/>
<dbReference type="PANTHER" id="PTHR11091:SF3">
    <property type="entry name" value="2,3-DIKETO-L-GULONATE REDUCTASE"/>
    <property type="match status" value="1"/>
</dbReference>
<dbReference type="InterPro" id="IPR003767">
    <property type="entry name" value="Malate/L-lactate_DH-like"/>
</dbReference>
<keyword evidence="1 2" id="KW-0560">Oxidoreductase</keyword>
<dbReference type="InterPro" id="IPR043144">
    <property type="entry name" value="Mal/L-sulf/L-lact_DH-like_ah"/>
</dbReference>
<evidence type="ECO:0000256" key="1">
    <source>
        <dbReference type="ARBA" id="ARBA00023002"/>
    </source>
</evidence>
<evidence type="ECO:0000313" key="2">
    <source>
        <dbReference type="EMBL" id="QEE29311.1"/>
    </source>
</evidence>
<dbReference type="SUPFAM" id="SSF89733">
    <property type="entry name" value="L-sulfolactate dehydrogenase-like"/>
    <property type="match status" value="1"/>
</dbReference>
<sequence length="332" mass="35748">MLRIPYDELVRTLVLALRNLGFTPARAQECANLFAETTRDGVYTHGIARFPRFAKLIENGAVRPEASPTPVSGFGALERWDGNYGPGNLNAWHTMGRAIALAHQHGIGCVTIGYTNHWMRAGTYGLQAAESGMIGICFTNTMPNMAPWGGNKSVLGNNPLVIAVPRANGAHFLIDFAMSQFSYGALDGYAARGERLPVPGGFDKDGNLTSDPKAILESHHPLPIGYWKGSAFSMMLDVVAATLSFGQATHQVSPDPLRESGVSQVFLAINPAALGPVSTIGDEIIASLHTEPKAKVRYPGERLPATRAENMEKGIPVDEDIWEETRKLAGLA</sequence>
<dbReference type="Gene3D" id="3.30.1370.60">
    <property type="entry name" value="Hypothetical oxidoreductase yiak, domain 2"/>
    <property type="match status" value="1"/>
</dbReference>
<dbReference type="InterPro" id="IPR043143">
    <property type="entry name" value="Mal/L-sulf/L-lact_DH-like_NADP"/>
</dbReference>
<proteinExistence type="predicted"/>
<dbReference type="KEGG" id="talb:FTW19_15705"/>